<dbReference type="Gene3D" id="1.10.1740.10">
    <property type="match status" value="1"/>
</dbReference>
<dbReference type="GO" id="GO:0006352">
    <property type="term" value="P:DNA-templated transcription initiation"/>
    <property type="evidence" value="ECO:0007669"/>
    <property type="project" value="InterPro"/>
</dbReference>
<evidence type="ECO:0000256" key="2">
    <source>
        <dbReference type="ARBA" id="ARBA00023015"/>
    </source>
</evidence>
<accession>A0A3N1XR29</accession>
<name>A0A3N1XR29_9FIRM</name>
<evidence type="ECO:0000256" key="1">
    <source>
        <dbReference type="ARBA" id="ARBA00010641"/>
    </source>
</evidence>
<dbReference type="GO" id="GO:0003677">
    <property type="term" value="F:DNA binding"/>
    <property type="evidence" value="ECO:0007669"/>
    <property type="project" value="UniProtKB-KW"/>
</dbReference>
<keyword evidence="9" id="KW-1185">Reference proteome</keyword>
<keyword evidence="3" id="KW-0731">Sigma factor</keyword>
<evidence type="ECO:0000313" key="8">
    <source>
        <dbReference type="EMBL" id="ROR29130.1"/>
    </source>
</evidence>
<dbReference type="GO" id="GO:0016987">
    <property type="term" value="F:sigma factor activity"/>
    <property type="evidence" value="ECO:0007669"/>
    <property type="project" value="UniProtKB-KW"/>
</dbReference>
<dbReference type="Gene3D" id="1.10.10.10">
    <property type="entry name" value="Winged helix-like DNA-binding domain superfamily/Winged helix DNA-binding domain"/>
    <property type="match status" value="1"/>
</dbReference>
<dbReference type="InterPro" id="IPR013324">
    <property type="entry name" value="RNA_pol_sigma_r3/r4-like"/>
</dbReference>
<dbReference type="PANTHER" id="PTHR43133">
    <property type="entry name" value="RNA POLYMERASE ECF-TYPE SIGMA FACTO"/>
    <property type="match status" value="1"/>
</dbReference>
<dbReference type="NCBIfam" id="TIGR02937">
    <property type="entry name" value="sigma70-ECF"/>
    <property type="match status" value="1"/>
</dbReference>
<dbReference type="InterPro" id="IPR013325">
    <property type="entry name" value="RNA_pol_sigma_r2"/>
</dbReference>
<dbReference type="SUPFAM" id="SSF88946">
    <property type="entry name" value="Sigma2 domain of RNA polymerase sigma factors"/>
    <property type="match status" value="1"/>
</dbReference>
<organism evidence="8 9">
    <name type="scientific">Mobilisporobacter senegalensis</name>
    <dbReference type="NCBI Taxonomy" id="1329262"/>
    <lineage>
        <taxon>Bacteria</taxon>
        <taxon>Bacillati</taxon>
        <taxon>Bacillota</taxon>
        <taxon>Clostridia</taxon>
        <taxon>Lachnospirales</taxon>
        <taxon>Lachnospiraceae</taxon>
        <taxon>Mobilisporobacter</taxon>
    </lineage>
</organism>
<comment type="caution">
    <text evidence="8">The sequence shown here is derived from an EMBL/GenBank/DDBJ whole genome shotgun (WGS) entry which is preliminary data.</text>
</comment>
<dbReference type="PANTHER" id="PTHR43133:SF8">
    <property type="entry name" value="RNA POLYMERASE SIGMA FACTOR HI_1459-RELATED"/>
    <property type="match status" value="1"/>
</dbReference>
<dbReference type="Pfam" id="PF04542">
    <property type="entry name" value="Sigma70_r2"/>
    <property type="match status" value="1"/>
</dbReference>
<dbReference type="Proteomes" id="UP000273083">
    <property type="component" value="Unassembled WGS sequence"/>
</dbReference>
<keyword evidence="2" id="KW-0805">Transcription regulation</keyword>
<keyword evidence="4" id="KW-0238">DNA-binding</keyword>
<dbReference type="InterPro" id="IPR039425">
    <property type="entry name" value="RNA_pol_sigma-70-like"/>
</dbReference>
<evidence type="ECO:0000259" key="6">
    <source>
        <dbReference type="Pfam" id="PF04542"/>
    </source>
</evidence>
<dbReference type="InterPro" id="IPR014284">
    <property type="entry name" value="RNA_pol_sigma-70_dom"/>
</dbReference>
<protein>
    <submittedName>
        <fullName evidence="8">RNA polymerase sigma factor (Sigma-70 family)</fullName>
    </submittedName>
</protein>
<dbReference type="InterPro" id="IPR007627">
    <property type="entry name" value="RNA_pol_sigma70_r2"/>
</dbReference>
<feature type="domain" description="RNA polymerase sigma-70 region 2" evidence="6">
    <location>
        <begin position="23"/>
        <end position="78"/>
    </location>
</feature>
<evidence type="ECO:0000256" key="4">
    <source>
        <dbReference type="ARBA" id="ARBA00023125"/>
    </source>
</evidence>
<sequence>MIIVNYTKYELDDFFNKVFLEMYEEIFRYVRRLTNDSRVLEDILQETFFEAYKKIDILIEHENYRGWIYKTARFKALKLNSRVRKTDNKQVELVLSEVQELGQHDQYDFITYADYKEVLSESEFNYLYKHYIEGYTYEELALEENIQIGACKMRMSRILKKLRKSLIYK</sequence>
<evidence type="ECO:0000256" key="5">
    <source>
        <dbReference type="ARBA" id="ARBA00023163"/>
    </source>
</evidence>
<dbReference type="InterPro" id="IPR036388">
    <property type="entry name" value="WH-like_DNA-bd_sf"/>
</dbReference>
<evidence type="ECO:0000256" key="3">
    <source>
        <dbReference type="ARBA" id="ARBA00023082"/>
    </source>
</evidence>
<reference evidence="8 9" key="1">
    <citation type="submission" date="2018-11" db="EMBL/GenBank/DDBJ databases">
        <title>Genomic Encyclopedia of Type Strains, Phase IV (KMG-IV): sequencing the most valuable type-strain genomes for metagenomic binning, comparative biology and taxonomic classification.</title>
        <authorList>
            <person name="Goeker M."/>
        </authorList>
    </citation>
    <scope>NUCLEOTIDE SEQUENCE [LARGE SCALE GENOMIC DNA]</scope>
    <source>
        <strain evidence="8 9">DSM 26537</strain>
    </source>
</reference>
<comment type="similarity">
    <text evidence="1">Belongs to the sigma-70 factor family. ECF subfamily.</text>
</comment>
<dbReference type="Pfam" id="PF08281">
    <property type="entry name" value="Sigma70_r4_2"/>
    <property type="match status" value="1"/>
</dbReference>
<feature type="domain" description="RNA polymerase sigma factor 70 region 4 type 2" evidence="7">
    <location>
        <begin position="127"/>
        <end position="162"/>
    </location>
</feature>
<keyword evidence="5" id="KW-0804">Transcription</keyword>
<evidence type="ECO:0000313" key="9">
    <source>
        <dbReference type="Proteomes" id="UP000273083"/>
    </source>
</evidence>
<dbReference type="SUPFAM" id="SSF88659">
    <property type="entry name" value="Sigma3 and sigma4 domains of RNA polymerase sigma factors"/>
    <property type="match status" value="1"/>
</dbReference>
<dbReference type="AlphaFoldDB" id="A0A3N1XR29"/>
<gene>
    <name evidence="8" type="ORF">EDD66_10365</name>
</gene>
<dbReference type="EMBL" id="RJVG01000003">
    <property type="protein sequence ID" value="ROR29130.1"/>
    <property type="molecule type" value="Genomic_DNA"/>
</dbReference>
<dbReference type="InterPro" id="IPR013249">
    <property type="entry name" value="RNA_pol_sigma70_r4_t2"/>
</dbReference>
<evidence type="ECO:0000259" key="7">
    <source>
        <dbReference type="Pfam" id="PF08281"/>
    </source>
</evidence>
<proteinExistence type="inferred from homology"/>